<proteinExistence type="predicted"/>
<dbReference type="AlphaFoldDB" id="A0AAE9I5Q5"/>
<dbReference type="Proteomes" id="UP001056132">
    <property type="component" value="Chromosome 2"/>
</dbReference>
<dbReference type="KEGG" id="ccam:M5D45_28225"/>
<evidence type="ECO:0000313" key="5">
    <source>
        <dbReference type="Proteomes" id="UP000318943"/>
    </source>
</evidence>
<keyword evidence="5" id="KW-1185">Reference proteome</keyword>
<reference evidence="3 5" key="1">
    <citation type="submission" date="2019-05" db="EMBL/GenBank/DDBJ databases">
        <title>Whole genome sequence analysis of Cupriavidus campinensis S14E4C strain.</title>
        <authorList>
            <person name="Abbaszade G."/>
            <person name="Szabo A."/>
            <person name="Toumi M."/>
            <person name="Toth E."/>
        </authorList>
    </citation>
    <scope>NUCLEOTIDE SEQUENCE [LARGE SCALE GENOMIC DNA]</scope>
    <source>
        <strain evidence="3 5">S14E4C</strain>
    </source>
</reference>
<evidence type="ECO:0000313" key="6">
    <source>
        <dbReference type="Proteomes" id="UP001056132"/>
    </source>
</evidence>
<feature type="region of interest" description="Disordered" evidence="1">
    <location>
        <begin position="19"/>
        <end position="38"/>
    </location>
</feature>
<dbReference type="Pfam" id="PF04965">
    <property type="entry name" value="GPW_gp25"/>
    <property type="match status" value="1"/>
</dbReference>
<protein>
    <submittedName>
        <fullName evidence="4">Type VI secretion system baseplate subunit TssE</fullName>
    </submittedName>
</protein>
<evidence type="ECO:0000259" key="2">
    <source>
        <dbReference type="Pfam" id="PF04965"/>
    </source>
</evidence>
<dbReference type="RefSeq" id="WP_144197607.1">
    <property type="nucleotide sequence ID" value="NZ_CAJPVH010000002.1"/>
</dbReference>
<dbReference type="InterPro" id="IPR007048">
    <property type="entry name" value="IraD/Gp25-like"/>
</dbReference>
<accession>A0AAE9I5Q5</accession>
<dbReference type="SUPFAM" id="SSF160719">
    <property type="entry name" value="gpW/gp25-like"/>
    <property type="match status" value="1"/>
</dbReference>
<gene>
    <name evidence="4" type="primary">tssE</name>
    <name evidence="3" type="ORF">FGG12_10460</name>
    <name evidence="4" type="ORF">M5D45_28225</name>
</gene>
<evidence type="ECO:0000313" key="3">
    <source>
        <dbReference type="EMBL" id="TSP12638.1"/>
    </source>
</evidence>
<dbReference type="Proteomes" id="UP000318943">
    <property type="component" value="Unassembled WGS sequence"/>
</dbReference>
<organism evidence="4 6">
    <name type="scientific">Cupriavidus campinensis</name>
    <dbReference type="NCBI Taxonomy" id="151783"/>
    <lineage>
        <taxon>Bacteria</taxon>
        <taxon>Pseudomonadati</taxon>
        <taxon>Pseudomonadota</taxon>
        <taxon>Betaproteobacteria</taxon>
        <taxon>Burkholderiales</taxon>
        <taxon>Burkholderiaceae</taxon>
        <taxon>Cupriavidus</taxon>
    </lineage>
</organism>
<dbReference type="InterPro" id="IPR017737">
    <property type="entry name" value="TssE1-like"/>
</dbReference>
<dbReference type="InterPro" id="IPR053176">
    <property type="entry name" value="T6SS_TssE1-like"/>
</dbReference>
<evidence type="ECO:0000256" key="1">
    <source>
        <dbReference type="SAM" id="MobiDB-lite"/>
    </source>
</evidence>
<name>A0AAE9I5Q5_9BURK</name>
<dbReference type="PANTHER" id="PTHR38595">
    <property type="entry name" value="CYTOPLASMIC PROTEIN-RELATED"/>
    <property type="match status" value="1"/>
</dbReference>
<dbReference type="PANTHER" id="PTHR38595:SF1">
    <property type="entry name" value="TYPE VI SECRETION SYSTEM COMPONENT TSSE1"/>
    <property type="match status" value="1"/>
</dbReference>
<reference evidence="4" key="3">
    <citation type="submission" date="2022-05" db="EMBL/GenBank/DDBJ databases">
        <authorList>
            <person name="Kunte H.-J."/>
        </authorList>
    </citation>
    <scope>NUCLEOTIDE SEQUENCE</scope>
    <source>
        <strain evidence="4">G5</strain>
    </source>
</reference>
<evidence type="ECO:0000313" key="4">
    <source>
        <dbReference type="EMBL" id="URF06950.1"/>
    </source>
</evidence>
<feature type="domain" description="IraD/Gp25-like" evidence="2">
    <location>
        <begin position="42"/>
        <end position="144"/>
    </location>
</feature>
<dbReference type="NCBIfam" id="TIGR03357">
    <property type="entry name" value="VI_zyme"/>
    <property type="match status" value="1"/>
</dbReference>
<sequence>MPPRDGGFRNAYLPSLLDRLQDDAPQQRSEPSEAYAPDERGMRRIIQRDLGLLLNTTNLNEELDAEAYPEVVNSVVNYGIPPLSGGFATEMTWERLEERVRTAIARFEPRLIPDTVRLRPLRDTSARRYNKMMFEIEALMQWTPYPLEFRIQSVFDLELSKVSLQSGHTPGSAG</sequence>
<dbReference type="EMBL" id="VCIZ01000005">
    <property type="protein sequence ID" value="TSP12638.1"/>
    <property type="molecule type" value="Genomic_DNA"/>
</dbReference>
<dbReference type="EMBL" id="CP097331">
    <property type="protein sequence ID" value="URF06950.1"/>
    <property type="molecule type" value="Genomic_DNA"/>
</dbReference>
<reference evidence="4" key="2">
    <citation type="journal article" date="2022" name="Microbiol. Resour. Announc.">
        <title>Genome Sequence of Cupriavidus campinensis Strain G5, a Member of a Bacterial Consortium Capable of Polyethylene Degradation.</title>
        <authorList>
            <person name="Schneider B."/>
            <person name="Pfeiffer F."/>
            <person name="Dyall-Smith M."/>
            <person name="Kunte H.J."/>
        </authorList>
    </citation>
    <scope>NUCLEOTIDE SEQUENCE</scope>
    <source>
        <strain evidence="4">G5</strain>
    </source>
</reference>